<gene>
    <name evidence="5" type="ORF">H9622_12915</name>
</gene>
<dbReference type="InterPro" id="IPR011055">
    <property type="entry name" value="Dup_hybrid_motif"/>
</dbReference>
<comment type="caution">
    <text evidence="5">The sequence shown here is derived from an EMBL/GenBank/DDBJ whole genome shotgun (WGS) entry which is preliminary data.</text>
</comment>
<evidence type="ECO:0000256" key="2">
    <source>
        <dbReference type="SAM" id="MobiDB-lite"/>
    </source>
</evidence>
<keyword evidence="1 3" id="KW-0732">Signal</keyword>
<dbReference type="PANTHER" id="PTHR21666:SF289">
    <property type="entry name" value="L-ALA--D-GLU ENDOPEPTIDASE"/>
    <property type="match status" value="1"/>
</dbReference>
<dbReference type="Gene3D" id="2.70.70.10">
    <property type="entry name" value="Glucose Permease (Domain IIA)"/>
    <property type="match status" value="1"/>
</dbReference>
<dbReference type="Proteomes" id="UP000602532">
    <property type="component" value="Unassembled WGS sequence"/>
</dbReference>
<feature type="compositionally biased region" description="Basic residues" evidence="2">
    <location>
        <begin position="1"/>
        <end position="17"/>
    </location>
</feature>
<evidence type="ECO:0000313" key="6">
    <source>
        <dbReference type="Proteomes" id="UP000602532"/>
    </source>
</evidence>
<evidence type="ECO:0000256" key="1">
    <source>
        <dbReference type="ARBA" id="ARBA00022729"/>
    </source>
</evidence>
<dbReference type="Pfam" id="PF01551">
    <property type="entry name" value="Peptidase_M23"/>
    <property type="match status" value="1"/>
</dbReference>
<feature type="chain" id="PRO_5045874836" evidence="3">
    <location>
        <begin position="48"/>
        <end position="198"/>
    </location>
</feature>
<dbReference type="EMBL" id="JACSPM010000004">
    <property type="protein sequence ID" value="MBD8024486.1"/>
    <property type="molecule type" value="Genomic_DNA"/>
</dbReference>
<evidence type="ECO:0000256" key="3">
    <source>
        <dbReference type="SAM" id="SignalP"/>
    </source>
</evidence>
<dbReference type="CDD" id="cd12797">
    <property type="entry name" value="M23_peptidase"/>
    <property type="match status" value="1"/>
</dbReference>
<evidence type="ECO:0000259" key="4">
    <source>
        <dbReference type="Pfam" id="PF01551"/>
    </source>
</evidence>
<dbReference type="SUPFAM" id="SSF51261">
    <property type="entry name" value="Duplicated hybrid motif"/>
    <property type="match status" value="1"/>
</dbReference>
<feature type="signal peptide" evidence="3">
    <location>
        <begin position="1"/>
        <end position="47"/>
    </location>
</feature>
<protein>
    <submittedName>
        <fullName evidence="5">M23 family metallopeptidase</fullName>
    </submittedName>
</protein>
<dbReference type="InterPro" id="IPR016047">
    <property type="entry name" value="M23ase_b-sheet_dom"/>
</dbReference>
<feature type="region of interest" description="Disordered" evidence="2">
    <location>
        <begin position="1"/>
        <end position="22"/>
    </location>
</feature>
<dbReference type="InterPro" id="IPR050570">
    <property type="entry name" value="Cell_wall_metabolism_enzyme"/>
</dbReference>
<evidence type="ECO:0000313" key="5">
    <source>
        <dbReference type="EMBL" id="MBD8024486.1"/>
    </source>
</evidence>
<organism evidence="5 6">
    <name type="scientific">Microbacterium gallinarum</name>
    <dbReference type="NCBI Taxonomy" id="2762209"/>
    <lineage>
        <taxon>Bacteria</taxon>
        <taxon>Bacillati</taxon>
        <taxon>Actinomycetota</taxon>
        <taxon>Actinomycetes</taxon>
        <taxon>Micrococcales</taxon>
        <taxon>Microbacteriaceae</taxon>
        <taxon>Microbacterium</taxon>
    </lineage>
</organism>
<dbReference type="PANTHER" id="PTHR21666">
    <property type="entry name" value="PEPTIDASE-RELATED"/>
    <property type="match status" value="1"/>
</dbReference>
<feature type="domain" description="M23ase beta-sheet core" evidence="4">
    <location>
        <begin position="90"/>
        <end position="182"/>
    </location>
</feature>
<proteinExistence type="predicted"/>
<reference evidence="5 6" key="1">
    <citation type="submission" date="2020-08" db="EMBL/GenBank/DDBJ databases">
        <title>A Genomic Blueprint of the Chicken Gut Microbiome.</title>
        <authorList>
            <person name="Gilroy R."/>
            <person name="Ravi A."/>
            <person name="Getino M."/>
            <person name="Pursley I."/>
            <person name="Horton D.L."/>
            <person name="Alikhan N.-F."/>
            <person name="Baker D."/>
            <person name="Gharbi K."/>
            <person name="Hall N."/>
            <person name="Watson M."/>
            <person name="Adriaenssens E.M."/>
            <person name="Foster-Nyarko E."/>
            <person name="Jarju S."/>
            <person name="Secka A."/>
            <person name="Antonio M."/>
            <person name="Oren A."/>
            <person name="Chaudhuri R."/>
            <person name="La Ragione R.M."/>
            <person name="Hildebrand F."/>
            <person name="Pallen M.J."/>
        </authorList>
    </citation>
    <scope>NUCLEOTIDE SEQUENCE [LARGE SCALE GENOMIC DNA]</scope>
    <source>
        <strain evidence="5 6">Sa1CUA4</strain>
    </source>
</reference>
<keyword evidence="6" id="KW-1185">Reference proteome</keyword>
<name>A0ABR8X6S0_9MICO</name>
<accession>A0ABR8X6S0</accession>
<sequence>MSDGHHARRCARHRRGVRTPTSAPFRRRRAVAVLAVAIALTSPAVSAQAVPDAVAARHAVALADRGWVWPSTPLRLVRPFHAPAHAYGAGHRGIDLEAVHSLELRSPAAGTVAFVGPVAGRGILTIDHGDGLATTLEPIDTDLRPGAMLRAGDAVGTVALGGHAAAGVVHFGVRLHGEYINPMLLLGGVPRAVLLPCC</sequence>